<dbReference type="PANTHER" id="PTHR19848:SF8">
    <property type="entry name" value="F-BOX AND WD REPEAT DOMAIN CONTAINING 7"/>
    <property type="match status" value="1"/>
</dbReference>
<evidence type="ECO:0000256" key="3">
    <source>
        <dbReference type="PROSITE-ProRule" id="PRU00221"/>
    </source>
</evidence>
<dbReference type="PANTHER" id="PTHR19848">
    <property type="entry name" value="WD40 REPEAT PROTEIN"/>
    <property type="match status" value="1"/>
</dbReference>
<dbReference type="PROSITE" id="PS50082">
    <property type="entry name" value="WD_REPEATS_2"/>
    <property type="match status" value="9"/>
</dbReference>
<feature type="compositionally biased region" description="Polar residues" evidence="4">
    <location>
        <begin position="1250"/>
        <end position="1261"/>
    </location>
</feature>
<feature type="compositionally biased region" description="Pro residues" evidence="4">
    <location>
        <begin position="11"/>
        <end position="24"/>
    </location>
</feature>
<dbReference type="InterPro" id="IPR001680">
    <property type="entry name" value="WD40_rpt"/>
</dbReference>
<dbReference type="InterPro" id="IPR019775">
    <property type="entry name" value="WD40_repeat_CS"/>
</dbReference>
<dbReference type="SUPFAM" id="SSF50978">
    <property type="entry name" value="WD40 repeat-like"/>
    <property type="match status" value="2"/>
</dbReference>
<evidence type="ECO:0000313" key="6">
    <source>
        <dbReference type="EMBL" id="OAQ35404.1"/>
    </source>
</evidence>
<dbReference type="Gene3D" id="2.130.10.10">
    <property type="entry name" value="YVTN repeat-like/Quinoprotein amine dehydrogenase"/>
    <property type="match status" value="3"/>
</dbReference>
<feature type="region of interest" description="Disordered" evidence="4">
    <location>
        <begin position="1"/>
        <end position="28"/>
    </location>
</feature>
<feature type="region of interest" description="Disordered" evidence="4">
    <location>
        <begin position="1228"/>
        <end position="1294"/>
    </location>
</feature>
<dbReference type="PROSITE" id="PS00675">
    <property type="entry name" value="SIGMA54_INTERACT_1"/>
    <property type="match status" value="1"/>
</dbReference>
<dbReference type="Pfam" id="PF00400">
    <property type="entry name" value="WD40"/>
    <property type="match status" value="9"/>
</dbReference>
<feature type="repeat" description="WD" evidence="3">
    <location>
        <begin position="757"/>
        <end position="791"/>
    </location>
</feature>
<dbReference type="Gene3D" id="2.160.20.80">
    <property type="entry name" value="E3 ubiquitin-protein ligase SopA"/>
    <property type="match status" value="1"/>
</dbReference>
<feature type="repeat" description="WD" evidence="3">
    <location>
        <begin position="834"/>
        <end position="868"/>
    </location>
</feature>
<feature type="compositionally biased region" description="Acidic residues" evidence="4">
    <location>
        <begin position="1262"/>
        <end position="1294"/>
    </location>
</feature>
<feature type="repeat" description="WD" evidence="3">
    <location>
        <begin position="663"/>
        <end position="704"/>
    </location>
</feature>
<feature type="repeat" description="WD" evidence="3">
    <location>
        <begin position="704"/>
        <end position="739"/>
    </location>
</feature>
<dbReference type="InterPro" id="IPR025662">
    <property type="entry name" value="Sigma_54_int_dom_ATP-bd_1"/>
</dbReference>
<feature type="repeat" description="WD" evidence="3">
    <location>
        <begin position="977"/>
        <end position="1018"/>
    </location>
</feature>
<reference evidence="6 7" key="1">
    <citation type="submission" date="2016-05" db="EMBL/GenBank/DDBJ databases">
        <title>Genome sequencing reveals origins of a unique bacterial endosymbiosis in the earliest lineages of terrestrial Fungi.</title>
        <authorList>
            <consortium name="DOE Joint Genome Institute"/>
            <person name="Uehling J."/>
            <person name="Gryganskyi A."/>
            <person name="Hameed K."/>
            <person name="Tschaplinski T."/>
            <person name="Misztal P."/>
            <person name="Wu S."/>
            <person name="Desiro A."/>
            <person name="Vande Pol N."/>
            <person name="Du Z.-Y."/>
            <person name="Zienkiewicz A."/>
            <person name="Zienkiewicz K."/>
            <person name="Morin E."/>
            <person name="Tisserant E."/>
            <person name="Splivallo R."/>
            <person name="Hainaut M."/>
            <person name="Henrissat B."/>
            <person name="Ohm R."/>
            <person name="Kuo A."/>
            <person name="Yan J."/>
            <person name="Lipzen A."/>
            <person name="Nolan M."/>
            <person name="Labutti K."/>
            <person name="Barry K."/>
            <person name="Goldstein A."/>
            <person name="Labbe J."/>
            <person name="Schadt C."/>
            <person name="Tuskan G."/>
            <person name="Grigoriev I."/>
            <person name="Martin F."/>
            <person name="Vilgalys R."/>
            <person name="Bonito G."/>
        </authorList>
    </citation>
    <scope>NUCLEOTIDE SEQUENCE [LARGE SCALE GENOMIC DNA]</scope>
    <source>
        <strain evidence="6 7">AG-77</strain>
    </source>
</reference>
<dbReference type="SUPFAM" id="SSF141571">
    <property type="entry name" value="Pentapeptide repeat-like"/>
    <property type="match status" value="1"/>
</dbReference>
<dbReference type="Pfam" id="PF05729">
    <property type="entry name" value="NACHT"/>
    <property type="match status" value="1"/>
</dbReference>
<dbReference type="CDD" id="cd00200">
    <property type="entry name" value="WD40"/>
    <property type="match status" value="1"/>
</dbReference>
<evidence type="ECO:0000256" key="1">
    <source>
        <dbReference type="ARBA" id="ARBA00022574"/>
    </source>
</evidence>
<dbReference type="PROSITE" id="PS00678">
    <property type="entry name" value="WD_REPEATS_1"/>
    <property type="match status" value="5"/>
</dbReference>
<dbReference type="InterPro" id="IPR020472">
    <property type="entry name" value="WD40_PAC1"/>
</dbReference>
<dbReference type="EMBL" id="KV442014">
    <property type="protein sequence ID" value="OAQ35404.1"/>
    <property type="molecule type" value="Genomic_DNA"/>
</dbReference>
<feature type="domain" description="NACHT" evidence="5">
    <location>
        <begin position="96"/>
        <end position="255"/>
    </location>
</feature>
<organism evidence="6 7">
    <name type="scientific">Linnemannia elongata AG-77</name>
    <dbReference type="NCBI Taxonomy" id="1314771"/>
    <lineage>
        <taxon>Eukaryota</taxon>
        <taxon>Fungi</taxon>
        <taxon>Fungi incertae sedis</taxon>
        <taxon>Mucoromycota</taxon>
        <taxon>Mortierellomycotina</taxon>
        <taxon>Mortierellomycetes</taxon>
        <taxon>Mortierellales</taxon>
        <taxon>Mortierellaceae</taxon>
        <taxon>Linnemannia</taxon>
    </lineage>
</organism>
<dbReference type="InterPro" id="IPR036322">
    <property type="entry name" value="WD40_repeat_dom_sf"/>
</dbReference>
<gene>
    <name evidence="6" type="ORF">K457DRAFT_13325</name>
</gene>
<feature type="repeat" description="WD" evidence="3">
    <location>
        <begin position="621"/>
        <end position="653"/>
    </location>
</feature>
<dbReference type="InterPro" id="IPR001646">
    <property type="entry name" value="5peptide_repeat"/>
</dbReference>
<dbReference type="STRING" id="1314771.A0A197KGA0"/>
<feature type="repeat" description="WD" evidence="3">
    <location>
        <begin position="876"/>
        <end position="917"/>
    </location>
</feature>
<feature type="repeat" description="WD" evidence="3">
    <location>
        <begin position="1019"/>
        <end position="1054"/>
    </location>
</feature>
<dbReference type="OrthoDB" id="538223at2759"/>
<feature type="compositionally biased region" description="Polar residues" evidence="4">
    <location>
        <begin position="1"/>
        <end position="10"/>
    </location>
</feature>
<feature type="repeat" description="WD" evidence="3">
    <location>
        <begin position="792"/>
        <end position="833"/>
    </location>
</feature>
<accession>A0A197KGA0</accession>
<evidence type="ECO:0000256" key="2">
    <source>
        <dbReference type="ARBA" id="ARBA00022737"/>
    </source>
</evidence>
<dbReference type="PROSITE" id="PS50294">
    <property type="entry name" value="WD_REPEATS_REGION"/>
    <property type="match status" value="7"/>
</dbReference>
<dbReference type="SUPFAM" id="SSF52540">
    <property type="entry name" value="P-loop containing nucleoside triphosphate hydrolases"/>
    <property type="match status" value="1"/>
</dbReference>
<dbReference type="Proteomes" id="UP000078512">
    <property type="component" value="Unassembled WGS sequence"/>
</dbReference>
<dbReference type="Gene3D" id="3.40.50.300">
    <property type="entry name" value="P-loop containing nucleotide triphosphate hydrolases"/>
    <property type="match status" value="1"/>
</dbReference>
<dbReference type="InterPro" id="IPR007111">
    <property type="entry name" value="NACHT_NTPase"/>
</dbReference>
<dbReference type="InterPro" id="IPR027417">
    <property type="entry name" value="P-loop_NTPase"/>
</dbReference>
<evidence type="ECO:0000259" key="5">
    <source>
        <dbReference type="Pfam" id="PF05729"/>
    </source>
</evidence>
<dbReference type="InterPro" id="IPR015943">
    <property type="entry name" value="WD40/YVTN_repeat-like_dom_sf"/>
</dbReference>
<dbReference type="PRINTS" id="PR00320">
    <property type="entry name" value="GPROTEINBRPT"/>
</dbReference>
<dbReference type="Pfam" id="PF00805">
    <property type="entry name" value="Pentapeptide"/>
    <property type="match status" value="1"/>
</dbReference>
<keyword evidence="1 3" id="KW-0853">WD repeat</keyword>
<sequence>MSSPIFSTQDNPPPQPWPPTPSPSYPGLEKATSIELAFKDDPIGHALQTLKMRRLDSYKQGIYIPPLAKPGLQAKDDAVLPLMETVQGFLAGDGQVMLILGDSGAGKSTFNRHLEHQLWENYRPGGAIPLFINLPALDRPEKLLVVDHLRTLDFSEKQIQELKQHRHFVLICDGYDESQLTCNLHTTNLFNQPGQWSVKLVVTCRTQYLGKDYNDQFVPMAPGQYFRPATDLFQEAVLAPFTRDQIEDYVERYVPLEPRTWVKKDYMDKLIVIPGLLGLVKNPFLLTLCLEALPSVVEGKTDLFKLRVTRVQLYDHFVMHWLGVNKRRLLNQKLSVGGQAAYTDLMDDGFEQSAVDFQKDLAAAIFTHQDGRPVVDYTPKNDRNSWKADFFSPEPRTTLLRGVCLLSRMGNQYRFVHRSVLEYFYSCTVCPPPAIDKDSNSQGSPESTSALSSIADHPLSHRSLVAEPSIVQFLAQRAQANPEFKQRLHALLERSKTDDHAYKAAANAITILIRAGVQFNKADLRGVKISGADLSNGQFDSAQFQEANLTGVNFAKSWIRQARFQNARMDGVQFGELPYLVESGDVHACAFSPDGRSFAVGLDSGVINVYETVTWTRACVFRGHQSRITSLAYSPSSHRLLSGSEDKTVRLWNCPTWFCDIILTEHTEKVTAVAFSPSGRQVASVSDDKSVRLWDAETGSLVAVLGGDSKVSGLAYSPDGRTIISGRDDGTIQTFDAQTRTRGLILNRGRKPADEGVCCVAFSPDGQWILSGTESGTLQLWEVNSGTLRLSWKGHDGAVSSVIYSPNGQWIASASQDRTVKLWNAQTGTLVSALTGHKAAVVSISFSGGCAQLASCGSDMTVRLWEVNDVLAGPDYRGSIGSVMSVAYSPDGTHLIYGSTDGCILRYDTSNNQSSLAAPPSCYDGGIILYSTDGHRIVTTKNNNIIRIWDTEMERWSTEMERWSTEMERLNTILPNCLNHKRRVNAMAFSPCGRWIAAGSDDGIVMLWDARSVQRSHVFRGHSAPVTSVSFPPSGSHIVSGSYDGSVRIWDLENYIPERILLLPDVSRRIETVAWLPTMPLIALADGRREIQLWTEQTGRIHQHLIHDKGVSAFGVSSCGQWIAAGCANSVWLWHCSPNDESHHWERTAVISNVFEVIKAIVWKPRDHEFVVNCADGSARAWKLQNVSNQMSTELVWSIGSTAFEASGAVITDTVGLGRTNQRLLKQRGAIDESSSSSGLEYQGMPDALAQSNPLEASNLSDMEEWQWEEEDEDDEGQEGVDDGEEEEQEEDDE</sequence>
<evidence type="ECO:0000256" key="4">
    <source>
        <dbReference type="SAM" id="MobiDB-lite"/>
    </source>
</evidence>
<name>A0A197KGA0_9FUNG</name>
<dbReference type="SMART" id="SM00320">
    <property type="entry name" value="WD40"/>
    <property type="match status" value="14"/>
</dbReference>
<keyword evidence="7" id="KW-1185">Reference proteome</keyword>
<proteinExistence type="predicted"/>
<evidence type="ECO:0000313" key="7">
    <source>
        <dbReference type="Proteomes" id="UP000078512"/>
    </source>
</evidence>
<keyword evidence="2" id="KW-0677">Repeat</keyword>
<protein>
    <submittedName>
        <fullName evidence="6">WD40 repeat-like protein</fullName>
    </submittedName>
</protein>